<dbReference type="InterPro" id="IPR013785">
    <property type="entry name" value="Aldolase_TIM"/>
</dbReference>
<dbReference type="InterPro" id="IPR044643">
    <property type="entry name" value="TrpF_fam"/>
</dbReference>
<keyword evidence="7 9" id="KW-0057">Aromatic amino acid biosynthesis</keyword>
<dbReference type="HAMAP" id="MF_00135">
    <property type="entry name" value="PRAI"/>
    <property type="match status" value="1"/>
</dbReference>
<proteinExistence type="inferred from homology"/>
<evidence type="ECO:0000256" key="5">
    <source>
        <dbReference type="ARBA" id="ARBA00022605"/>
    </source>
</evidence>
<evidence type="ECO:0000313" key="12">
    <source>
        <dbReference type="Proteomes" id="UP001604335"/>
    </source>
</evidence>
<dbReference type="RefSeq" id="WP_393012240.1">
    <property type="nucleotide sequence ID" value="NZ_JAZAQF010000051.1"/>
</dbReference>
<dbReference type="Pfam" id="PF00697">
    <property type="entry name" value="PRAI"/>
    <property type="match status" value="1"/>
</dbReference>
<organism evidence="11 12">
    <name type="scientific">Limnothrix redekei LRLZ20PSL1</name>
    <dbReference type="NCBI Taxonomy" id="3112953"/>
    <lineage>
        <taxon>Bacteria</taxon>
        <taxon>Bacillati</taxon>
        <taxon>Cyanobacteriota</taxon>
        <taxon>Cyanophyceae</taxon>
        <taxon>Pseudanabaenales</taxon>
        <taxon>Pseudanabaenaceae</taxon>
        <taxon>Limnothrix</taxon>
    </lineage>
</organism>
<gene>
    <name evidence="9" type="primary">trpF</name>
    <name evidence="11" type="ORF">VPK24_08705</name>
</gene>
<evidence type="ECO:0000256" key="7">
    <source>
        <dbReference type="ARBA" id="ARBA00023141"/>
    </source>
</evidence>
<evidence type="ECO:0000259" key="10">
    <source>
        <dbReference type="Pfam" id="PF00697"/>
    </source>
</evidence>
<keyword evidence="12" id="KW-1185">Reference proteome</keyword>
<dbReference type="InterPro" id="IPR001240">
    <property type="entry name" value="PRAI_dom"/>
</dbReference>
<evidence type="ECO:0000256" key="8">
    <source>
        <dbReference type="ARBA" id="ARBA00023235"/>
    </source>
</evidence>
<dbReference type="PANTHER" id="PTHR42894">
    <property type="entry name" value="N-(5'-PHOSPHORIBOSYL)ANTHRANILATE ISOMERASE"/>
    <property type="match status" value="1"/>
</dbReference>
<dbReference type="EMBL" id="JAZAQF010000051">
    <property type="protein sequence ID" value="MFG3817715.1"/>
    <property type="molecule type" value="Genomic_DNA"/>
</dbReference>
<evidence type="ECO:0000256" key="4">
    <source>
        <dbReference type="ARBA" id="ARBA00022272"/>
    </source>
</evidence>
<dbReference type="CDD" id="cd00405">
    <property type="entry name" value="PRAI"/>
    <property type="match status" value="1"/>
</dbReference>
<evidence type="ECO:0000256" key="9">
    <source>
        <dbReference type="HAMAP-Rule" id="MF_00135"/>
    </source>
</evidence>
<keyword evidence="6 9" id="KW-0822">Tryptophan biosynthesis</keyword>
<dbReference type="GO" id="GO:0004640">
    <property type="term" value="F:phosphoribosylanthranilate isomerase activity"/>
    <property type="evidence" value="ECO:0007669"/>
    <property type="project" value="UniProtKB-EC"/>
</dbReference>
<comment type="similarity">
    <text evidence="9">Belongs to the TrpF family.</text>
</comment>
<dbReference type="Gene3D" id="3.20.20.70">
    <property type="entry name" value="Aldolase class I"/>
    <property type="match status" value="1"/>
</dbReference>
<evidence type="ECO:0000256" key="2">
    <source>
        <dbReference type="ARBA" id="ARBA00004664"/>
    </source>
</evidence>
<name>A0ABW7CC18_9CYAN</name>
<evidence type="ECO:0000313" key="11">
    <source>
        <dbReference type="EMBL" id="MFG3817715.1"/>
    </source>
</evidence>
<accession>A0ABW7CC18</accession>
<dbReference type="PANTHER" id="PTHR42894:SF1">
    <property type="entry name" value="N-(5'-PHOSPHORIBOSYL)ANTHRANILATE ISOMERASE"/>
    <property type="match status" value="1"/>
</dbReference>
<sequence length="229" mass="24704">MLVKICGLKDPDQAVAIARLGAWAIGFIAVPASPRHVSPAQMRLVSDRLVETGCAVERVGIFANTDLDTIAETVTTGNLTIVQLHGDESPEFCEAVRSRLPHQTLWKALRVRSAETLDLAGAYATAVDALLLDAYRPEALGGTGHTLDWQRLQAWRSPLPWFLAGGITPDNVLQAIDTLAMAAPIGIDLSSGVERGPADKDLDQVARLFRVLRQRLPLAASVTDRPLES</sequence>
<evidence type="ECO:0000256" key="1">
    <source>
        <dbReference type="ARBA" id="ARBA00001164"/>
    </source>
</evidence>
<dbReference type="EC" id="5.3.1.24" evidence="3 9"/>
<keyword evidence="5 9" id="KW-0028">Amino-acid biosynthesis</keyword>
<comment type="caution">
    <text evidence="11">The sequence shown here is derived from an EMBL/GenBank/DDBJ whole genome shotgun (WGS) entry which is preliminary data.</text>
</comment>
<keyword evidence="8 9" id="KW-0413">Isomerase</keyword>
<protein>
    <recommendedName>
        <fullName evidence="4 9">N-(5'-phosphoribosyl)anthranilate isomerase</fullName>
        <shortName evidence="9">PRAI</shortName>
        <ecNumber evidence="3 9">5.3.1.24</ecNumber>
    </recommendedName>
</protein>
<dbReference type="NCBIfam" id="NF002298">
    <property type="entry name" value="PRK01222.1-4"/>
    <property type="match status" value="1"/>
</dbReference>
<comment type="pathway">
    <text evidence="2 9">Amino-acid biosynthesis; L-tryptophan biosynthesis; L-tryptophan from chorismate: step 3/5.</text>
</comment>
<evidence type="ECO:0000256" key="3">
    <source>
        <dbReference type="ARBA" id="ARBA00012572"/>
    </source>
</evidence>
<reference evidence="12" key="1">
    <citation type="journal article" date="2024" name="Algal Res.">
        <title>Biochemical, toxicological and genomic investigation of a high-biomass producing Limnothrix strain isolated from Italian shallow drinking water reservoir.</title>
        <authorList>
            <person name="Simonazzi M."/>
            <person name="Shishido T.K."/>
            <person name="Delbaje E."/>
            <person name="Wahlsten M."/>
            <person name="Fewer D.P."/>
            <person name="Sivonen K."/>
            <person name="Pezzolesi L."/>
            <person name="Pistocchi R."/>
        </authorList>
    </citation>
    <scope>NUCLEOTIDE SEQUENCE [LARGE SCALE GENOMIC DNA]</scope>
    <source>
        <strain evidence="12">LRLZ20PSL1</strain>
    </source>
</reference>
<dbReference type="SUPFAM" id="SSF51366">
    <property type="entry name" value="Ribulose-phoshate binding barrel"/>
    <property type="match status" value="1"/>
</dbReference>
<evidence type="ECO:0000256" key="6">
    <source>
        <dbReference type="ARBA" id="ARBA00022822"/>
    </source>
</evidence>
<feature type="domain" description="N-(5'phosphoribosyl) anthranilate isomerase (PRAI)" evidence="10">
    <location>
        <begin position="3"/>
        <end position="209"/>
    </location>
</feature>
<dbReference type="Proteomes" id="UP001604335">
    <property type="component" value="Unassembled WGS sequence"/>
</dbReference>
<dbReference type="InterPro" id="IPR011060">
    <property type="entry name" value="RibuloseP-bd_barrel"/>
</dbReference>
<comment type="catalytic activity">
    <reaction evidence="1 9">
        <text>N-(5-phospho-beta-D-ribosyl)anthranilate = 1-(2-carboxyphenylamino)-1-deoxy-D-ribulose 5-phosphate</text>
        <dbReference type="Rhea" id="RHEA:21540"/>
        <dbReference type="ChEBI" id="CHEBI:18277"/>
        <dbReference type="ChEBI" id="CHEBI:58613"/>
        <dbReference type="EC" id="5.3.1.24"/>
    </reaction>
</comment>